<evidence type="ECO:0000256" key="2">
    <source>
        <dbReference type="ARBA" id="ARBA00022643"/>
    </source>
</evidence>
<keyword evidence="2" id="KW-0288">FMN</keyword>
<dbReference type="CDD" id="cd02148">
    <property type="entry name" value="RutE-like"/>
    <property type="match status" value="1"/>
</dbReference>
<evidence type="ECO:0000256" key="5">
    <source>
        <dbReference type="SAM" id="Coils"/>
    </source>
</evidence>
<reference evidence="7" key="1">
    <citation type="submission" date="2022-11" db="EMBL/GenBank/DDBJ databases">
        <title>Hoeflea poritis sp. nov., isolated from scleractinian coral Porites lutea.</title>
        <authorList>
            <person name="Zhang G."/>
            <person name="Wei Q."/>
            <person name="Cai L."/>
        </authorList>
    </citation>
    <scope>NUCLEOTIDE SEQUENCE</scope>
    <source>
        <strain evidence="7">E7-10</strain>
    </source>
</reference>
<dbReference type="GO" id="GO:0035527">
    <property type="term" value="F:3-hydroxypropionate dehydrogenase (NADP+) activity"/>
    <property type="evidence" value="ECO:0007669"/>
    <property type="project" value="UniProtKB-EC"/>
</dbReference>
<dbReference type="NCBIfam" id="NF003768">
    <property type="entry name" value="PRK05365.1"/>
    <property type="match status" value="1"/>
</dbReference>
<feature type="coiled-coil region" evidence="5">
    <location>
        <begin position="11"/>
        <end position="38"/>
    </location>
</feature>
<dbReference type="PANTHER" id="PTHR43543">
    <property type="entry name" value="MALONIC SEMIALDEHYDE REDUCTASE RUTE-RELATED"/>
    <property type="match status" value="1"/>
</dbReference>
<comment type="caution">
    <text evidence="7">The sequence shown here is derived from an EMBL/GenBank/DDBJ whole genome shotgun (WGS) entry which is preliminary data.</text>
</comment>
<dbReference type="InterPro" id="IPR000415">
    <property type="entry name" value="Nitroreductase-like"/>
</dbReference>
<dbReference type="Proteomes" id="UP001148313">
    <property type="component" value="Unassembled WGS sequence"/>
</dbReference>
<dbReference type="InterPro" id="IPR023936">
    <property type="entry name" value="RutE-like"/>
</dbReference>
<dbReference type="Gene3D" id="3.40.109.10">
    <property type="entry name" value="NADH Oxidase"/>
    <property type="match status" value="1"/>
</dbReference>
<protein>
    <submittedName>
        <fullName evidence="7">Malonic semialdehyde reductase</fullName>
        <ecNumber evidence="7">1.1.1.298</ecNumber>
    </submittedName>
</protein>
<evidence type="ECO:0000256" key="1">
    <source>
        <dbReference type="ARBA" id="ARBA00022630"/>
    </source>
</evidence>
<dbReference type="SUPFAM" id="SSF55469">
    <property type="entry name" value="FMN-dependent nitroreductase-like"/>
    <property type="match status" value="1"/>
</dbReference>
<accession>A0ABT4VMX5</accession>
<feature type="domain" description="Nitroreductase" evidence="6">
    <location>
        <begin position="47"/>
        <end position="188"/>
    </location>
</feature>
<evidence type="ECO:0000313" key="8">
    <source>
        <dbReference type="Proteomes" id="UP001148313"/>
    </source>
</evidence>
<name>A0ABT4VMX5_9HYPH</name>
<keyword evidence="1" id="KW-0285">Flavoprotein</keyword>
<organism evidence="7 8">
    <name type="scientific">Hoeflea poritis</name>
    <dbReference type="NCBI Taxonomy" id="2993659"/>
    <lineage>
        <taxon>Bacteria</taxon>
        <taxon>Pseudomonadati</taxon>
        <taxon>Pseudomonadota</taxon>
        <taxon>Alphaproteobacteria</taxon>
        <taxon>Hyphomicrobiales</taxon>
        <taxon>Rhizobiaceae</taxon>
        <taxon>Hoeflea</taxon>
    </lineage>
</organism>
<dbReference type="EC" id="1.1.1.298" evidence="7"/>
<dbReference type="InterPro" id="IPR050461">
    <property type="entry name" value="Nitroreductase_HadB/RutE"/>
</dbReference>
<evidence type="ECO:0000256" key="4">
    <source>
        <dbReference type="ARBA" id="ARBA00023002"/>
    </source>
</evidence>
<keyword evidence="3" id="KW-0521">NADP</keyword>
<dbReference type="EMBL" id="JAPJZH010000006">
    <property type="protein sequence ID" value="MDA4846029.1"/>
    <property type="molecule type" value="Genomic_DNA"/>
</dbReference>
<dbReference type="InterPro" id="IPR029479">
    <property type="entry name" value="Nitroreductase"/>
</dbReference>
<gene>
    <name evidence="7" type="ORF">OOZ53_11760</name>
</gene>
<dbReference type="PANTHER" id="PTHR43543:SF1">
    <property type="entry name" value="MALONIC SEMIALDEHYDE REDUCTASE RUTE-RELATED"/>
    <property type="match status" value="1"/>
</dbReference>
<sequence>MIKPPQEAPTGEKLEAMRRQAQDHVRQLRERIRQLGEDEIRLVLSGARSHYAWTDRPVAEETLRQLYDIVKMGATSMNSSPARFVFVRSPEGREKLAKSLKPANVPKMATAPVTVIVAHDLEFWRELPFLFPHEDRRPHFEGKPEFAEDTAFRNGTLQGAYLMIAARALGLDVGAMSGFSNEIVDREFFAGTTLRSNFLCNLGYADEGALFHKLPRFDFEDVCSFA</sequence>
<evidence type="ECO:0000256" key="3">
    <source>
        <dbReference type="ARBA" id="ARBA00022857"/>
    </source>
</evidence>
<evidence type="ECO:0000259" key="6">
    <source>
        <dbReference type="Pfam" id="PF00881"/>
    </source>
</evidence>
<keyword evidence="8" id="KW-1185">Reference proteome</keyword>
<evidence type="ECO:0000313" key="7">
    <source>
        <dbReference type="EMBL" id="MDA4846029.1"/>
    </source>
</evidence>
<keyword evidence="4 7" id="KW-0560">Oxidoreductase</keyword>
<proteinExistence type="predicted"/>
<dbReference type="Pfam" id="PF00881">
    <property type="entry name" value="Nitroreductase"/>
    <property type="match status" value="1"/>
</dbReference>
<keyword evidence="5" id="KW-0175">Coiled coil</keyword>